<evidence type="ECO:0000313" key="4">
    <source>
        <dbReference type="EMBL" id="RRD60085.1"/>
    </source>
</evidence>
<dbReference type="CDD" id="cd04765">
    <property type="entry name" value="HTH_MlrA-like_sg2"/>
    <property type="match status" value="1"/>
</dbReference>
<dbReference type="GO" id="GO:0003700">
    <property type="term" value="F:DNA-binding transcription factor activity"/>
    <property type="evidence" value="ECO:0007669"/>
    <property type="project" value="InterPro"/>
</dbReference>
<dbReference type="PANTHER" id="PTHR30204:SF15">
    <property type="entry name" value="BLL5018 PROTEIN"/>
    <property type="match status" value="1"/>
</dbReference>
<keyword evidence="1" id="KW-0238">DNA-binding</keyword>
<dbReference type="SMART" id="SM00422">
    <property type="entry name" value="HTH_MERR"/>
    <property type="match status" value="1"/>
</dbReference>
<dbReference type="InterPro" id="IPR047057">
    <property type="entry name" value="MerR_fam"/>
</dbReference>
<protein>
    <submittedName>
        <fullName evidence="4">MerR family transcriptional regulator</fullName>
    </submittedName>
</protein>
<dbReference type="InterPro" id="IPR000551">
    <property type="entry name" value="MerR-type_HTH_dom"/>
</dbReference>
<dbReference type="GO" id="GO:0003677">
    <property type="term" value="F:DNA binding"/>
    <property type="evidence" value="ECO:0007669"/>
    <property type="project" value="UniProtKB-KW"/>
</dbReference>
<evidence type="ECO:0000259" key="3">
    <source>
        <dbReference type="PROSITE" id="PS50937"/>
    </source>
</evidence>
<dbReference type="PANTHER" id="PTHR30204">
    <property type="entry name" value="REDOX-CYCLING DRUG-SENSING TRANSCRIPTIONAL ACTIVATOR SOXR"/>
    <property type="match status" value="1"/>
</dbReference>
<dbReference type="EMBL" id="RQYS01000031">
    <property type="protein sequence ID" value="RRD60085.1"/>
    <property type="molecule type" value="Genomic_DNA"/>
</dbReference>
<dbReference type="OrthoDB" id="9810140at2"/>
<feature type="domain" description="HTH merR-type" evidence="3">
    <location>
        <begin position="12"/>
        <end position="82"/>
    </location>
</feature>
<dbReference type="SUPFAM" id="SSF46955">
    <property type="entry name" value="Putative DNA-binding domain"/>
    <property type="match status" value="1"/>
</dbReference>
<name>A0A3P1XNM1_TANFO</name>
<dbReference type="InterPro" id="IPR009061">
    <property type="entry name" value="DNA-bd_dom_put_sf"/>
</dbReference>
<dbReference type="Pfam" id="PF13411">
    <property type="entry name" value="MerR_1"/>
    <property type="match status" value="1"/>
</dbReference>
<reference evidence="4 5" key="1">
    <citation type="submission" date="2018-11" db="EMBL/GenBank/DDBJ databases">
        <title>Genomes From Bacteria Associated with the Canine Oral Cavity: a Test Case for Automated Genome-Based Taxonomic Assignment.</title>
        <authorList>
            <person name="Coil D.A."/>
            <person name="Jospin G."/>
            <person name="Darling A.E."/>
            <person name="Wallis C."/>
            <person name="Davis I.J."/>
            <person name="Harris S."/>
            <person name="Eisen J.A."/>
            <person name="Holcombe L.J."/>
            <person name="O'Flynn C."/>
        </authorList>
    </citation>
    <scope>NUCLEOTIDE SEQUENCE [LARGE SCALE GENOMIC DNA]</scope>
    <source>
        <strain evidence="4 5">OH2617_COT-023</strain>
    </source>
</reference>
<feature type="coiled-coil region" evidence="2">
    <location>
        <begin position="97"/>
        <end position="124"/>
    </location>
</feature>
<proteinExistence type="predicted"/>
<evidence type="ECO:0000256" key="2">
    <source>
        <dbReference type="SAM" id="Coils"/>
    </source>
</evidence>
<keyword evidence="2" id="KW-0175">Coiled coil</keyword>
<dbReference type="AlphaFoldDB" id="A0A3P1XNM1"/>
<gene>
    <name evidence="4" type="ORF">EII40_08115</name>
</gene>
<dbReference type="PROSITE" id="PS50937">
    <property type="entry name" value="HTH_MERR_2"/>
    <property type="match status" value="1"/>
</dbReference>
<comment type="caution">
    <text evidence="4">The sequence shown here is derived from an EMBL/GenBank/DDBJ whole genome shotgun (WGS) entry which is preliminary data.</text>
</comment>
<accession>A0A3P1XNM1</accession>
<evidence type="ECO:0000313" key="5">
    <source>
        <dbReference type="Proteomes" id="UP000278609"/>
    </source>
</evidence>
<dbReference type="RefSeq" id="WP_124751767.1">
    <property type="nucleotide sequence ID" value="NZ_RQYS01000031.1"/>
</dbReference>
<dbReference type="Gene3D" id="1.10.1660.10">
    <property type="match status" value="1"/>
</dbReference>
<organism evidence="4 5">
    <name type="scientific">Tannerella forsythia</name>
    <name type="common">Bacteroides forsythus</name>
    <dbReference type="NCBI Taxonomy" id="28112"/>
    <lineage>
        <taxon>Bacteria</taxon>
        <taxon>Pseudomonadati</taxon>
        <taxon>Bacteroidota</taxon>
        <taxon>Bacteroidia</taxon>
        <taxon>Bacteroidales</taxon>
        <taxon>Tannerellaceae</taxon>
        <taxon>Tannerella</taxon>
    </lineage>
</organism>
<sequence length="127" mass="14988">MALKQEKVEKLYFSIGEVAHLFGLNESTLRFWEKEFDEISPRKTKKGTRYYLQEDIEQIRLIYHLVKERGMTLSGARRRLKDNKEATVRLLEISDRLKGVRAALVSMIEALNEAEKEQENKKNNYEP</sequence>
<evidence type="ECO:0000256" key="1">
    <source>
        <dbReference type="ARBA" id="ARBA00023125"/>
    </source>
</evidence>
<dbReference type="Proteomes" id="UP000278609">
    <property type="component" value="Unassembled WGS sequence"/>
</dbReference>